<evidence type="ECO:0000313" key="4">
    <source>
        <dbReference type="Proteomes" id="UP000198994"/>
    </source>
</evidence>
<gene>
    <name evidence="3" type="ORF">SAMN04488105_12214</name>
</gene>
<dbReference type="Gene3D" id="3.10.129.10">
    <property type="entry name" value="Hotdog Thioesterase"/>
    <property type="match status" value="1"/>
</dbReference>
<dbReference type="CDD" id="cd00586">
    <property type="entry name" value="4HBT"/>
    <property type="match status" value="1"/>
</dbReference>
<accession>A0A1G7L853</accession>
<dbReference type="STRING" id="282683.SAMN04488105_12214"/>
<sequence length="129" mass="14822">MQHEFPVRVYYEDTDMAGIVYHANYLKYIERARSDWVLGMGIDQSALRESEGIVFVIRRIEADFRASARFDDRLTVMTRVGAVSGVRLVLHQEVLRDGELLFSAEVTLVSMTLDGQPVRLPQALRRKVH</sequence>
<dbReference type="InterPro" id="IPR029069">
    <property type="entry name" value="HotDog_dom_sf"/>
</dbReference>
<dbReference type="PIRSF" id="PIRSF003230">
    <property type="entry name" value="YbgC"/>
    <property type="match status" value="1"/>
</dbReference>
<dbReference type="PANTHER" id="PTHR31793:SF37">
    <property type="entry name" value="ACYL-COA THIOESTER HYDROLASE YBGC"/>
    <property type="match status" value="1"/>
</dbReference>
<dbReference type="EMBL" id="FNAV01000022">
    <property type="protein sequence ID" value="SDF45210.1"/>
    <property type="molecule type" value="Genomic_DNA"/>
</dbReference>
<dbReference type="InterPro" id="IPR014166">
    <property type="entry name" value="Tol-Pal_acyl-CoA_thioesterase"/>
</dbReference>
<evidence type="ECO:0000313" key="3">
    <source>
        <dbReference type="EMBL" id="SDF45210.1"/>
    </source>
</evidence>
<dbReference type="PANTHER" id="PTHR31793">
    <property type="entry name" value="4-HYDROXYBENZOYL-COA THIOESTERASE FAMILY MEMBER"/>
    <property type="match status" value="1"/>
</dbReference>
<dbReference type="GO" id="GO:0047617">
    <property type="term" value="F:fatty acyl-CoA hydrolase activity"/>
    <property type="evidence" value="ECO:0007669"/>
    <property type="project" value="TreeGrafter"/>
</dbReference>
<dbReference type="Pfam" id="PF13279">
    <property type="entry name" value="4HBT_2"/>
    <property type="match status" value="1"/>
</dbReference>
<dbReference type="NCBIfam" id="TIGR02799">
    <property type="entry name" value="thio_ybgC"/>
    <property type="match status" value="1"/>
</dbReference>
<dbReference type="InterPro" id="IPR050563">
    <property type="entry name" value="4-hydroxybenzoyl-CoA_TE"/>
</dbReference>
<reference evidence="4" key="1">
    <citation type="submission" date="2016-10" db="EMBL/GenBank/DDBJ databases">
        <authorList>
            <person name="Varghese N."/>
            <person name="Submissions S."/>
        </authorList>
    </citation>
    <scope>NUCLEOTIDE SEQUENCE [LARGE SCALE GENOMIC DNA]</scope>
    <source>
        <strain evidence="4">DSM 10146</strain>
    </source>
</reference>
<dbReference type="SUPFAM" id="SSF54637">
    <property type="entry name" value="Thioesterase/thiol ester dehydrase-isomerase"/>
    <property type="match status" value="1"/>
</dbReference>
<dbReference type="FunFam" id="3.10.129.10:FF:000004">
    <property type="entry name" value="Tol-pal system-associated acyl-CoA thioesterase"/>
    <property type="match status" value="1"/>
</dbReference>
<dbReference type="Proteomes" id="UP000198994">
    <property type="component" value="Unassembled WGS sequence"/>
</dbReference>
<name>A0A1G7L853_9RHOB</name>
<protein>
    <submittedName>
        <fullName evidence="3">Acyl-CoA thioester hydrolase</fullName>
    </submittedName>
</protein>
<organism evidence="3 4">
    <name type="scientific">Salipiger thiooxidans</name>
    <dbReference type="NCBI Taxonomy" id="282683"/>
    <lineage>
        <taxon>Bacteria</taxon>
        <taxon>Pseudomonadati</taxon>
        <taxon>Pseudomonadota</taxon>
        <taxon>Alphaproteobacteria</taxon>
        <taxon>Rhodobacterales</taxon>
        <taxon>Roseobacteraceae</taxon>
        <taxon>Salipiger</taxon>
    </lineage>
</organism>
<evidence type="ECO:0000256" key="2">
    <source>
        <dbReference type="ARBA" id="ARBA00022801"/>
    </source>
</evidence>
<dbReference type="InterPro" id="IPR006684">
    <property type="entry name" value="YbgC/YbaW"/>
</dbReference>
<dbReference type="OrthoDB" id="9808429at2"/>
<evidence type="ECO:0000256" key="1">
    <source>
        <dbReference type="ARBA" id="ARBA00005953"/>
    </source>
</evidence>
<keyword evidence="4" id="KW-1185">Reference proteome</keyword>
<proteinExistence type="inferred from homology"/>
<dbReference type="InterPro" id="IPR008272">
    <property type="entry name" value="HB-CoA_thioesterase_AS"/>
</dbReference>
<dbReference type="AlphaFoldDB" id="A0A1G7L853"/>
<comment type="similarity">
    <text evidence="1">Belongs to the 4-hydroxybenzoyl-CoA thioesterase family.</text>
</comment>
<dbReference type="NCBIfam" id="TIGR00051">
    <property type="entry name" value="YbgC/FadM family acyl-CoA thioesterase"/>
    <property type="match status" value="1"/>
</dbReference>
<dbReference type="PROSITE" id="PS01328">
    <property type="entry name" value="4HBCOA_THIOESTERASE"/>
    <property type="match status" value="1"/>
</dbReference>
<dbReference type="RefSeq" id="WP_089963421.1">
    <property type="nucleotide sequence ID" value="NZ_FNAV01000022.1"/>
</dbReference>
<keyword evidence="2 3" id="KW-0378">Hydrolase</keyword>